<gene>
    <name evidence="13" type="primary">tomm-22</name>
    <name evidence="13" type="ORF">FJT64_012792</name>
</gene>
<dbReference type="Pfam" id="PF04281">
    <property type="entry name" value="Tom22"/>
    <property type="match status" value="1"/>
</dbReference>
<name>A0A6A4VBL7_AMPAM</name>
<keyword evidence="8" id="KW-1133">Transmembrane helix</keyword>
<dbReference type="InterPro" id="IPR005683">
    <property type="entry name" value="Tom22"/>
</dbReference>
<evidence type="ECO:0000256" key="5">
    <source>
        <dbReference type="ARBA" id="ARBA00022692"/>
    </source>
</evidence>
<evidence type="ECO:0000313" key="14">
    <source>
        <dbReference type="Proteomes" id="UP000440578"/>
    </source>
</evidence>
<keyword evidence="7" id="KW-0653">Protein transport</keyword>
<keyword evidence="12 13" id="KW-0675">Receptor</keyword>
<comment type="subcellular location">
    <subcellularLocation>
        <location evidence="1">Mitochondrion outer membrane</location>
        <topology evidence="1">Single-pass membrane protein</topology>
    </subcellularLocation>
</comment>
<reference evidence="13 14" key="1">
    <citation type="submission" date="2019-07" db="EMBL/GenBank/DDBJ databases">
        <title>Draft genome assembly of a fouling barnacle, Amphibalanus amphitrite (Darwin, 1854): The first reference genome for Thecostraca.</title>
        <authorList>
            <person name="Kim W."/>
        </authorList>
    </citation>
    <scope>NUCLEOTIDE SEQUENCE [LARGE SCALE GENOMIC DNA]</scope>
    <source>
        <strain evidence="13">SNU_AA5</strain>
        <tissue evidence="13">Soma without cirri and trophi</tissue>
    </source>
</reference>
<sequence>MPIDETLAERLIGLTEMLPAPVRTASGKVIQGSVAGVKGAYGLLCSSSWVFFSSAAILFAPLIFEIERTQMEEMHKQQQRQILLGPNAAVSGSMMPPQAAGM</sequence>
<protein>
    <recommendedName>
        <fullName evidence="3">Mitochondrial import receptor subunit TOM22 homolog</fullName>
    </recommendedName>
</protein>
<evidence type="ECO:0000256" key="10">
    <source>
        <dbReference type="ARBA" id="ARBA00023128"/>
    </source>
</evidence>
<dbReference type="Proteomes" id="UP000440578">
    <property type="component" value="Unassembled WGS sequence"/>
</dbReference>
<evidence type="ECO:0000256" key="8">
    <source>
        <dbReference type="ARBA" id="ARBA00022989"/>
    </source>
</evidence>
<keyword evidence="4" id="KW-0813">Transport</keyword>
<keyword evidence="9" id="KW-0811">Translocation</keyword>
<keyword evidence="5" id="KW-0812">Transmembrane</keyword>
<dbReference type="GO" id="GO:0006886">
    <property type="term" value="P:intracellular protein transport"/>
    <property type="evidence" value="ECO:0007669"/>
    <property type="project" value="InterPro"/>
</dbReference>
<dbReference type="AlphaFoldDB" id="A0A6A4VBL7"/>
<evidence type="ECO:0000256" key="4">
    <source>
        <dbReference type="ARBA" id="ARBA00022448"/>
    </source>
</evidence>
<keyword evidence="10" id="KW-0496">Mitochondrion</keyword>
<dbReference type="CDD" id="cd22884">
    <property type="entry name" value="TOM22"/>
    <property type="match status" value="1"/>
</dbReference>
<evidence type="ECO:0000256" key="2">
    <source>
        <dbReference type="ARBA" id="ARBA00009874"/>
    </source>
</evidence>
<organism evidence="13 14">
    <name type="scientific">Amphibalanus amphitrite</name>
    <name type="common">Striped barnacle</name>
    <name type="synonym">Balanus amphitrite</name>
    <dbReference type="NCBI Taxonomy" id="1232801"/>
    <lineage>
        <taxon>Eukaryota</taxon>
        <taxon>Metazoa</taxon>
        <taxon>Ecdysozoa</taxon>
        <taxon>Arthropoda</taxon>
        <taxon>Crustacea</taxon>
        <taxon>Multicrustacea</taxon>
        <taxon>Cirripedia</taxon>
        <taxon>Thoracica</taxon>
        <taxon>Thoracicalcarea</taxon>
        <taxon>Balanomorpha</taxon>
        <taxon>Balanoidea</taxon>
        <taxon>Balanidae</taxon>
        <taxon>Amphibalaninae</taxon>
        <taxon>Amphibalanus</taxon>
    </lineage>
</organism>
<accession>A0A6A4VBL7</accession>
<dbReference type="GO" id="GO:0005741">
    <property type="term" value="C:mitochondrial outer membrane"/>
    <property type="evidence" value="ECO:0007669"/>
    <property type="project" value="UniProtKB-SubCell"/>
</dbReference>
<dbReference type="OrthoDB" id="10016939at2759"/>
<evidence type="ECO:0000313" key="13">
    <source>
        <dbReference type="EMBL" id="KAF0288904.1"/>
    </source>
</evidence>
<comment type="caution">
    <text evidence="13">The sequence shown here is derived from an EMBL/GenBank/DDBJ whole genome shotgun (WGS) entry which is preliminary data.</text>
</comment>
<evidence type="ECO:0000256" key="6">
    <source>
        <dbReference type="ARBA" id="ARBA00022787"/>
    </source>
</evidence>
<dbReference type="PANTHER" id="PTHR12504:SF0">
    <property type="entry name" value="MITOCHONDRIAL IMPORT RECEPTOR SUBUNIT TOM22 HOMOLOG"/>
    <property type="match status" value="1"/>
</dbReference>
<evidence type="ECO:0000256" key="7">
    <source>
        <dbReference type="ARBA" id="ARBA00022927"/>
    </source>
</evidence>
<keyword evidence="14" id="KW-1185">Reference proteome</keyword>
<keyword evidence="11" id="KW-0472">Membrane</keyword>
<evidence type="ECO:0000256" key="12">
    <source>
        <dbReference type="ARBA" id="ARBA00023170"/>
    </source>
</evidence>
<comment type="similarity">
    <text evidence="2">Belongs to the Tom22 family.</text>
</comment>
<evidence type="ECO:0000256" key="9">
    <source>
        <dbReference type="ARBA" id="ARBA00023010"/>
    </source>
</evidence>
<dbReference type="EMBL" id="VIIS01002074">
    <property type="protein sequence ID" value="KAF0288904.1"/>
    <property type="molecule type" value="Genomic_DNA"/>
</dbReference>
<proteinExistence type="inferred from homology"/>
<evidence type="ECO:0000256" key="11">
    <source>
        <dbReference type="ARBA" id="ARBA00023136"/>
    </source>
</evidence>
<dbReference type="PANTHER" id="PTHR12504">
    <property type="entry name" value="MITOCHONDRIAL IMPORT RECEPTOR SUBUNIT TOM22"/>
    <property type="match status" value="1"/>
</dbReference>
<keyword evidence="6" id="KW-1000">Mitochondrion outer membrane</keyword>
<evidence type="ECO:0000256" key="3">
    <source>
        <dbReference type="ARBA" id="ARBA00016229"/>
    </source>
</evidence>
<evidence type="ECO:0000256" key="1">
    <source>
        <dbReference type="ARBA" id="ARBA00004572"/>
    </source>
</evidence>